<proteinExistence type="predicted"/>
<gene>
    <name evidence="1" type="ORF">COJ15_05465</name>
</gene>
<accession>A0A9X6WRB4</accession>
<dbReference type="AlphaFoldDB" id="A0A9X6WRB4"/>
<reference evidence="1 2" key="1">
    <citation type="submission" date="2017-09" db="EMBL/GenBank/DDBJ databases">
        <title>Large-scale bioinformatics analysis of Bacillus genomes uncovers conserved roles of natural products in bacterial physiology.</title>
        <authorList>
            <consortium name="Agbiome Team Llc"/>
            <person name="Bleich R.M."/>
            <person name="Grubbs K.J."/>
            <person name="Santa Maria K.C."/>
            <person name="Allen S.E."/>
            <person name="Farag S."/>
            <person name="Shank E.A."/>
            <person name="Bowers A."/>
        </authorList>
    </citation>
    <scope>NUCLEOTIDE SEQUENCE [LARGE SCALE GENOMIC DNA]</scope>
    <source>
        <strain evidence="1 2">AFS085496</strain>
    </source>
</reference>
<name>A0A9X6WRB4_BACTU</name>
<dbReference type="RefSeq" id="WP_098006277.1">
    <property type="nucleotide sequence ID" value="NZ_NUVX01000007.1"/>
</dbReference>
<dbReference type="EMBL" id="NUVX01000007">
    <property type="protein sequence ID" value="PFJ42791.1"/>
    <property type="molecule type" value="Genomic_DNA"/>
</dbReference>
<evidence type="ECO:0000313" key="2">
    <source>
        <dbReference type="Proteomes" id="UP000224003"/>
    </source>
</evidence>
<protein>
    <submittedName>
        <fullName evidence="1">Uncharacterized protein</fullName>
    </submittedName>
</protein>
<organism evidence="1 2">
    <name type="scientific">Bacillus thuringiensis</name>
    <dbReference type="NCBI Taxonomy" id="1428"/>
    <lineage>
        <taxon>Bacteria</taxon>
        <taxon>Bacillati</taxon>
        <taxon>Bacillota</taxon>
        <taxon>Bacilli</taxon>
        <taxon>Bacillales</taxon>
        <taxon>Bacillaceae</taxon>
        <taxon>Bacillus</taxon>
        <taxon>Bacillus cereus group</taxon>
    </lineage>
</organism>
<sequence length="124" mass="15433">MTQIIDEWFRKEEVENAWKEEMEQQKLLFLSKLSEHVVHFFDKADIQEMRLFSLEEEWGMHFVFVYEEKEYKMYTKTSFLGEYLYCKEQILTDFWNIEHGECSIIYDIMMEFIKKHLVKRNIHL</sequence>
<comment type="caution">
    <text evidence="1">The sequence shown here is derived from an EMBL/GenBank/DDBJ whole genome shotgun (WGS) entry which is preliminary data.</text>
</comment>
<evidence type="ECO:0000313" key="1">
    <source>
        <dbReference type="EMBL" id="PFJ42791.1"/>
    </source>
</evidence>
<dbReference type="Proteomes" id="UP000224003">
    <property type="component" value="Unassembled WGS sequence"/>
</dbReference>